<proteinExistence type="predicted"/>
<accession>A0A5D2L3F8</accession>
<reference evidence="1 2" key="1">
    <citation type="submission" date="2019-07" db="EMBL/GenBank/DDBJ databases">
        <title>WGS assembly of Gossypium tomentosum.</title>
        <authorList>
            <person name="Chen Z.J."/>
            <person name="Sreedasyam A."/>
            <person name="Ando A."/>
            <person name="Song Q."/>
            <person name="De L."/>
            <person name="Hulse-Kemp A."/>
            <person name="Ding M."/>
            <person name="Ye W."/>
            <person name="Kirkbride R."/>
            <person name="Jenkins J."/>
            <person name="Plott C."/>
            <person name="Lovell J."/>
            <person name="Lin Y.-M."/>
            <person name="Vaughn R."/>
            <person name="Liu B."/>
            <person name="Li W."/>
            <person name="Simpson S."/>
            <person name="Scheffler B."/>
            <person name="Saski C."/>
            <person name="Grover C."/>
            <person name="Hu G."/>
            <person name="Conover J."/>
            <person name="Carlson J."/>
            <person name="Shu S."/>
            <person name="Boston L."/>
            <person name="Williams M."/>
            <person name="Peterson D."/>
            <person name="Mcgee K."/>
            <person name="Jones D."/>
            <person name="Wendel J."/>
            <person name="Stelly D."/>
            <person name="Grimwood J."/>
            <person name="Schmutz J."/>
        </authorList>
    </citation>
    <scope>NUCLEOTIDE SEQUENCE [LARGE SCALE GENOMIC DNA]</scope>
    <source>
        <strain evidence="1">7179.01</strain>
    </source>
</reference>
<organism evidence="1 2">
    <name type="scientific">Gossypium tomentosum</name>
    <name type="common">Hawaiian cotton</name>
    <name type="synonym">Gossypium sandvicense</name>
    <dbReference type="NCBI Taxonomy" id="34277"/>
    <lineage>
        <taxon>Eukaryota</taxon>
        <taxon>Viridiplantae</taxon>
        <taxon>Streptophyta</taxon>
        <taxon>Embryophyta</taxon>
        <taxon>Tracheophyta</taxon>
        <taxon>Spermatophyta</taxon>
        <taxon>Magnoliopsida</taxon>
        <taxon>eudicotyledons</taxon>
        <taxon>Gunneridae</taxon>
        <taxon>Pentapetalae</taxon>
        <taxon>rosids</taxon>
        <taxon>malvids</taxon>
        <taxon>Malvales</taxon>
        <taxon>Malvaceae</taxon>
        <taxon>Malvoideae</taxon>
        <taxon>Gossypium</taxon>
    </lineage>
</organism>
<sequence>MENDLGCVRLPVKPFTKNPFIVFPCLFGRRRIPTTVNHSPKHGKRRFFFLSKTFSKFFSLHQQSSPSLIPFPFPYHPDLVLAAIQQCFLGPVVGVHLSFSPFSPFIVEIYTAPVDNGVHLPLSKVAEATVIFEVQRSSKSKARKEEQCKQELEVFIYL</sequence>
<dbReference type="AlphaFoldDB" id="A0A5D2L3F8"/>
<gene>
    <name evidence="1" type="ORF">ES332_D05G348200v1</name>
</gene>
<evidence type="ECO:0000313" key="2">
    <source>
        <dbReference type="Proteomes" id="UP000322667"/>
    </source>
</evidence>
<keyword evidence="2" id="KW-1185">Reference proteome</keyword>
<evidence type="ECO:0000313" key="1">
    <source>
        <dbReference type="EMBL" id="TYH73710.1"/>
    </source>
</evidence>
<dbReference type="Proteomes" id="UP000322667">
    <property type="component" value="Chromosome D05"/>
</dbReference>
<protein>
    <submittedName>
        <fullName evidence="1">Uncharacterized protein</fullName>
    </submittedName>
</protein>
<dbReference type="EMBL" id="CM017627">
    <property type="protein sequence ID" value="TYH73710.1"/>
    <property type="molecule type" value="Genomic_DNA"/>
</dbReference>
<name>A0A5D2L3F8_GOSTO</name>